<dbReference type="SUPFAM" id="SSF48452">
    <property type="entry name" value="TPR-like"/>
    <property type="match status" value="1"/>
</dbReference>
<feature type="domain" description="FecR protein" evidence="3">
    <location>
        <begin position="192"/>
        <end position="284"/>
    </location>
</feature>
<dbReference type="Gene3D" id="2.60.120.1440">
    <property type="match status" value="1"/>
</dbReference>
<evidence type="ECO:0000256" key="1">
    <source>
        <dbReference type="SAM" id="MobiDB-lite"/>
    </source>
</evidence>
<gene>
    <name evidence="4" type="ORF">SAMN02745121_02744</name>
</gene>
<dbReference type="InterPro" id="IPR006860">
    <property type="entry name" value="FecR"/>
</dbReference>
<evidence type="ECO:0000259" key="3">
    <source>
        <dbReference type="Pfam" id="PF04773"/>
    </source>
</evidence>
<feature type="region of interest" description="Disordered" evidence="1">
    <location>
        <begin position="121"/>
        <end position="151"/>
    </location>
</feature>
<sequence>MNPALHDDSAPRYGCLECREDAELVVCDRLHSEALARYHAHLRGCDACRRAHQVLAALYRGPDPASSGPGMVARDREFSAILRKVRASAPVPWYGQNLSLAGVAALAAVLAWMVVSPARGPASPRDVGDGAPDLLASVPSNPPARAEPERAAGLDHHAQADYGRVVAGNSFVAEGERPVATDTFPVGTRFEVFPGSSMQIGLVGKILANFGSGSEVHWTRADPGLVELDLRRGMIAVRYERLPADPILKIRTPSAIVRVVGTVFTVEVDDHGDTAVAVLRGEVEVLDPNTEELLAEVSAGYRFDVARSTYADVGRPEVGLAMPLSDGDGDGQFTFADGTIPPSWVVPGLPDVPSLRRLEHIVVRTPVADDRARLDRPHAPGPKRGRQVRGDDGQALIDKLVRETRASRREQLMASLAHCQGLYESPETRYLSARCLTQFMSEHGDDDIAEGHLLIGILRMDFANDYPAAKQAFEKFLARAPDHPDVELARYRLWLASTENGDIHEAIEHGRDYLRRHPDGKYAGKILQRFPQLVSEL</sequence>
<keyword evidence="2" id="KW-0472">Membrane</keyword>
<accession>A0A1I1X5R2</accession>
<reference evidence="5" key="1">
    <citation type="submission" date="2016-10" db="EMBL/GenBank/DDBJ databases">
        <authorList>
            <person name="Varghese N."/>
            <person name="Submissions S."/>
        </authorList>
    </citation>
    <scope>NUCLEOTIDE SEQUENCE [LARGE SCALE GENOMIC DNA]</scope>
    <source>
        <strain evidence="5">ATCC 25963</strain>
    </source>
</reference>
<evidence type="ECO:0000256" key="2">
    <source>
        <dbReference type="SAM" id="Phobius"/>
    </source>
</evidence>
<dbReference type="Proteomes" id="UP000199400">
    <property type="component" value="Unassembled WGS sequence"/>
</dbReference>
<organism evidence="4 5">
    <name type="scientific">Nannocystis exedens</name>
    <dbReference type="NCBI Taxonomy" id="54"/>
    <lineage>
        <taxon>Bacteria</taxon>
        <taxon>Pseudomonadati</taxon>
        <taxon>Myxococcota</taxon>
        <taxon>Polyangia</taxon>
        <taxon>Nannocystales</taxon>
        <taxon>Nannocystaceae</taxon>
        <taxon>Nannocystis</taxon>
    </lineage>
</organism>
<feature type="transmembrane region" description="Helical" evidence="2">
    <location>
        <begin position="93"/>
        <end position="115"/>
    </location>
</feature>
<proteinExistence type="predicted"/>
<protein>
    <submittedName>
        <fullName evidence="4">FecR family protein</fullName>
    </submittedName>
</protein>
<name>A0A1I1X5R2_9BACT</name>
<dbReference type="Gene3D" id="1.25.40.10">
    <property type="entry name" value="Tetratricopeptide repeat domain"/>
    <property type="match status" value="1"/>
</dbReference>
<dbReference type="Pfam" id="PF04773">
    <property type="entry name" value="FecR"/>
    <property type="match status" value="1"/>
</dbReference>
<evidence type="ECO:0000313" key="4">
    <source>
        <dbReference type="EMBL" id="SFE02754.1"/>
    </source>
</evidence>
<dbReference type="OrthoDB" id="5492947at2"/>
<keyword evidence="5" id="KW-1185">Reference proteome</keyword>
<dbReference type="STRING" id="54.SAMN02745121_02744"/>
<dbReference type="EMBL" id="FOMX01000007">
    <property type="protein sequence ID" value="SFE02754.1"/>
    <property type="molecule type" value="Genomic_DNA"/>
</dbReference>
<evidence type="ECO:0000313" key="5">
    <source>
        <dbReference type="Proteomes" id="UP000199400"/>
    </source>
</evidence>
<keyword evidence="2" id="KW-0812">Transmembrane</keyword>
<dbReference type="RefSeq" id="WP_096328888.1">
    <property type="nucleotide sequence ID" value="NZ_FOMX01000007.1"/>
</dbReference>
<dbReference type="AlphaFoldDB" id="A0A1I1X5R2"/>
<keyword evidence="2" id="KW-1133">Transmembrane helix</keyword>
<dbReference type="InterPro" id="IPR011990">
    <property type="entry name" value="TPR-like_helical_dom_sf"/>
</dbReference>